<evidence type="ECO:0000313" key="3">
    <source>
        <dbReference type="Proteomes" id="UP000626148"/>
    </source>
</evidence>
<keyword evidence="3" id="KW-1185">Reference proteome</keyword>
<proteinExistence type="predicted"/>
<feature type="domain" description="Uncharacterized protein TP-0789" evidence="1">
    <location>
        <begin position="73"/>
        <end position="241"/>
    </location>
</feature>
<dbReference type="AlphaFoldDB" id="A0A918N9N7"/>
<dbReference type="CDD" id="cd16329">
    <property type="entry name" value="LolA_like"/>
    <property type="match status" value="1"/>
</dbReference>
<keyword evidence="2" id="KW-0449">Lipoprotein</keyword>
<reference evidence="2" key="1">
    <citation type="journal article" date="2014" name="Int. J. Syst. Evol. Microbiol.">
        <title>Complete genome sequence of Corynebacterium casei LMG S-19264T (=DSM 44701T), isolated from a smear-ripened cheese.</title>
        <authorList>
            <consortium name="US DOE Joint Genome Institute (JGI-PGF)"/>
            <person name="Walter F."/>
            <person name="Albersmeier A."/>
            <person name="Kalinowski J."/>
            <person name="Ruckert C."/>
        </authorList>
    </citation>
    <scope>NUCLEOTIDE SEQUENCE</scope>
    <source>
        <strain evidence="2">KCTC 22169</strain>
    </source>
</reference>
<dbReference type="InterPro" id="IPR033399">
    <property type="entry name" value="TP_0789-like"/>
</dbReference>
<dbReference type="Gene3D" id="2.50.20.10">
    <property type="entry name" value="Lipoprotein localisation LolA/LolB/LppX"/>
    <property type="match status" value="1"/>
</dbReference>
<dbReference type="RefSeq" id="WP_189608601.1">
    <property type="nucleotide sequence ID" value="NZ_BMXR01000005.1"/>
</dbReference>
<name>A0A918N9N7_9GAMM</name>
<gene>
    <name evidence="2" type="ORF">GCM10007392_22040</name>
</gene>
<accession>A0A918N9N7</accession>
<reference evidence="2" key="2">
    <citation type="submission" date="2020-09" db="EMBL/GenBank/DDBJ databases">
        <authorList>
            <person name="Sun Q."/>
            <person name="Kim S."/>
        </authorList>
    </citation>
    <scope>NUCLEOTIDE SEQUENCE</scope>
    <source>
        <strain evidence="2">KCTC 22169</strain>
    </source>
</reference>
<comment type="caution">
    <text evidence="2">The sequence shown here is derived from an EMBL/GenBank/DDBJ whole genome shotgun (WGS) entry which is preliminary data.</text>
</comment>
<dbReference type="Proteomes" id="UP000626148">
    <property type="component" value="Unassembled WGS sequence"/>
</dbReference>
<dbReference type="InterPro" id="IPR011220">
    <property type="entry name" value="UCP028205"/>
</dbReference>
<dbReference type="Pfam" id="PF17131">
    <property type="entry name" value="LolA_like"/>
    <property type="match status" value="1"/>
</dbReference>
<organism evidence="2 3">
    <name type="scientific">Saccharospirillum salsuginis</name>
    <dbReference type="NCBI Taxonomy" id="418750"/>
    <lineage>
        <taxon>Bacteria</taxon>
        <taxon>Pseudomonadati</taxon>
        <taxon>Pseudomonadota</taxon>
        <taxon>Gammaproteobacteria</taxon>
        <taxon>Oceanospirillales</taxon>
        <taxon>Saccharospirillaceae</taxon>
        <taxon>Saccharospirillum</taxon>
    </lineage>
</organism>
<dbReference type="EMBL" id="BMXR01000005">
    <property type="protein sequence ID" value="GGX54304.1"/>
    <property type="molecule type" value="Genomic_DNA"/>
</dbReference>
<evidence type="ECO:0000313" key="2">
    <source>
        <dbReference type="EMBL" id="GGX54304.1"/>
    </source>
</evidence>
<protein>
    <submittedName>
        <fullName evidence="2">Outer membrane lipoprotein-sorting protein</fullName>
    </submittedName>
</protein>
<evidence type="ECO:0000259" key="1">
    <source>
        <dbReference type="Pfam" id="PF17131"/>
    </source>
</evidence>
<dbReference type="PIRSF" id="PIRSF028205">
    <property type="entry name" value="UCP028205"/>
    <property type="match status" value="1"/>
</dbReference>
<sequence length="245" mass="27575">MRSPIMRSPWPFIMILAIITIGSLRADEAPELAVLDSARTGEGNVRVDTLIEVRENGELVRSSEYDVYVGTDRRSLALVRSGREAGQKILMLDDQFWLFLPSSQRPIRITPMQKMLGEASIGDIASLRWQEDYRVVERVPQADDQLMLTLEAARAGLSYQRVELTVRAGDFAPLSARFFLTSGKLAKTADFHLDESGPELVVTGLSLTDEVMGEEVTRIEYREVASVEIPERWFSPAFLARNRLD</sequence>